<dbReference type="PANTHER" id="PTHR39339:SF1">
    <property type="entry name" value="CHAD DOMAIN-CONTAINING PROTEIN"/>
    <property type="match status" value="1"/>
</dbReference>
<gene>
    <name evidence="2" type="ORF">E4P82_08995</name>
</gene>
<evidence type="ECO:0000259" key="1">
    <source>
        <dbReference type="PROSITE" id="PS51708"/>
    </source>
</evidence>
<feature type="domain" description="CHAD" evidence="1">
    <location>
        <begin position="28"/>
        <end position="316"/>
    </location>
</feature>
<organism evidence="2 3">
    <name type="scientific">Candidatus Competibacter phosphatis</name>
    <dbReference type="NCBI Taxonomy" id="221280"/>
    <lineage>
        <taxon>Bacteria</taxon>
        <taxon>Pseudomonadati</taxon>
        <taxon>Pseudomonadota</taxon>
        <taxon>Gammaproteobacteria</taxon>
        <taxon>Candidatus Competibacteraceae</taxon>
        <taxon>Candidatus Competibacter</taxon>
    </lineage>
</organism>
<keyword evidence="3" id="KW-1185">Reference proteome</keyword>
<name>A0ABX1TIV5_9GAMM</name>
<evidence type="ECO:0000313" key="3">
    <source>
        <dbReference type="Proteomes" id="UP000760480"/>
    </source>
</evidence>
<dbReference type="PANTHER" id="PTHR39339">
    <property type="entry name" value="SLR1444 PROTEIN"/>
    <property type="match status" value="1"/>
</dbReference>
<reference evidence="2 3" key="1">
    <citation type="submission" date="2019-03" db="EMBL/GenBank/DDBJ databases">
        <title>Metabolic reconstructions from genomes of highly enriched 'Candidatus Accumulibacter' and 'Candidatus Competibacter' bioreactor populations.</title>
        <authorList>
            <person name="Annavajhala M.K."/>
            <person name="Welles L."/>
            <person name="Abbas B."/>
            <person name="Sorokin D."/>
            <person name="Park H."/>
            <person name="Van Loosdrecht M."/>
            <person name="Chandran K."/>
        </authorList>
    </citation>
    <scope>NUCLEOTIDE SEQUENCE [LARGE SCALE GENOMIC DNA]</scope>
    <source>
        <strain evidence="2 3">SBR_G</strain>
    </source>
</reference>
<evidence type="ECO:0000313" key="2">
    <source>
        <dbReference type="EMBL" id="NMQ19313.1"/>
    </source>
</evidence>
<dbReference type="PROSITE" id="PS51708">
    <property type="entry name" value="CHAD"/>
    <property type="match status" value="1"/>
</dbReference>
<dbReference type="InterPro" id="IPR038186">
    <property type="entry name" value="CHAD_dom_sf"/>
</dbReference>
<dbReference type="Gene3D" id="1.40.20.10">
    <property type="entry name" value="CHAD domain"/>
    <property type="match status" value="1"/>
</dbReference>
<dbReference type="Proteomes" id="UP000760480">
    <property type="component" value="Unassembled WGS sequence"/>
</dbReference>
<dbReference type="SMART" id="SM00880">
    <property type="entry name" value="CHAD"/>
    <property type="match status" value="1"/>
</dbReference>
<accession>A0ABX1TIV5</accession>
<comment type="caution">
    <text evidence="2">The sequence shown here is derived from an EMBL/GenBank/DDBJ whole genome shotgun (WGS) entry which is preliminary data.</text>
</comment>
<dbReference type="InterPro" id="IPR007899">
    <property type="entry name" value="CHAD_dom"/>
</dbReference>
<dbReference type="Pfam" id="PF05235">
    <property type="entry name" value="CHAD"/>
    <property type="match status" value="1"/>
</dbReference>
<proteinExistence type="predicted"/>
<dbReference type="EMBL" id="SPMZ01000024">
    <property type="protein sequence ID" value="NMQ19313.1"/>
    <property type="molecule type" value="Genomic_DNA"/>
</dbReference>
<protein>
    <submittedName>
        <fullName evidence="2">CHAD domain-containing protein</fullName>
    </submittedName>
</protein>
<sequence length="316" mass="36606">MNADPQLRSVSVPVVTHVKASPLALTVDTTSEEAFIAIVGACLTHAEANRPAVLDEQVEGVHQMRVAFRRLRSGLKIFRPLIPREVSAELVAGIRWLNGFLGPARDWDVFLEEGMLPVFARFPRKRGLHLFRARAETLRRSHYRSLRAALEEPRYPLLLQQFAGWLDCRAWRENLTDRQREHLDRPVLKFATPLLEDDYRRVLKRGEDFARLTAEERHALRIRIKELRYAMDFFASLYPVPSVKPFLGALAKLQDDLGVMNDIAVTRRLLDEARLNTVSAARQVIDGWYGCRLDVHEDQFAESWRRFVECERPWKE</sequence>